<protein>
    <submittedName>
        <fullName evidence="1">Uncharacterized protein</fullName>
    </submittedName>
</protein>
<proteinExistence type="predicted"/>
<dbReference type="EMBL" id="FXZG01000008">
    <property type="protein sequence ID" value="SMX81521.1"/>
    <property type="molecule type" value="Genomic_DNA"/>
</dbReference>
<organism evidence="1 2">
    <name type="scientific">Brevibacterium aurantiacum</name>
    <dbReference type="NCBI Taxonomy" id="273384"/>
    <lineage>
        <taxon>Bacteria</taxon>
        <taxon>Bacillati</taxon>
        <taxon>Actinomycetota</taxon>
        <taxon>Actinomycetes</taxon>
        <taxon>Micrococcales</taxon>
        <taxon>Brevibacteriaceae</taxon>
        <taxon>Brevibacterium</taxon>
    </lineage>
</organism>
<reference evidence="2" key="1">
    <citation type="submission" date="2017-03" db="EMBL/GenBank/DDBJ databases">
        <authorList>
            <person name="Monnet C."/>
        </authorList>
    </citation>
    <scope>NUCLEOTIDE SEQUENCE [LARGE SCALE GENOMIC DNA]</scope>
    <source>
        <strain evidence="2">CNRZ 920</strain>
    </source>
</reference>
<dbReference type="Proteomes" id="UP000234289">
    <property type="component" value="Unassembled WGS sequence"/>
</dbReference>
<evidence type="ECO:0000313" key="2">
    <source>
        <dbReference type="Proteomes" id="UP000234289"/>
    </source>
</evidence>
<gene>
    <name evidence="1" type="ORF">BAUR920_01651</name>
</gene>
<dbReference type="RefSeq" id="WP_101639024.1">
    <property type="nucleotide sequence ID" value="NZ_FXZG01000008.1"/>
</dbReference>
<sequence>MSTTTAAASWHHSLEEWTQLQFGQWRQIEHVRPVGFAPFEAHMPEPFHSLPVIMVVLGDRTRAFHSELVQAIDLIRISTATFRPVLFIDSAHSPAIAACDWPVEQCLPEVLVAPGTNWLEHATDHLARAVEFFGATYVFAPKNTEDAETLLMNLGLAFNAEPGVRTSAARLFAHAPTIRDRLGASARGAWDQLPAGPMEKTFESSLGEVTRVSINHVPTAPGILVSEEGETAEIVDELAAATGWSSISAGMATPESSEFTAAVLNAGAEAMSSGGARILIGTDNAAIASDAVLTPNDAGRSYLLHIGSRRLSFPAAEAPRVLASVSGLLRR</sequence>
<accession>A0A2H1J2A5</accession>
<evidence type="ECO:0000313" key="1">
    <source>
        <dbReference type="EMBL" id="SMX81521.1"/>
    </source>
</evidence>
<dbReference type="AlphaFoldDB" id="A0A2H1J2A5"/>
<name>A0A2H1J2A5_BREAU</name>